<reference evidence="3 4" key="1">
    <citation type="journal article" date="2014" name="Nat. Genet.">
        <title>Genome and transcriptome of the porcine whipworm Trichuris suis.</title>
        <authorList>
            <person name="Jex A.R."/>
            <person name="Nejsum P."/>
            <person name="Schwarz E.M."/>
            <person name="Hu L."/>
            <person name="Young N.D."/>
            <person name="Hall R.S."/>
            <person name="Korhonen P.K."/>
            <person name="Liao S."/>
            <person name="Thamsborg S."/>
            <person name="Xia J."/>
            <person name="Xu P."/>
            <person name="Wang S."/>
            <person name="Scheerlinck J.P."/>
            <person name="Hofmann A."/>
            <person name="Sternberg P.W."/>
            <person name="Wang J."/>
            <person name="Gasser R.B."/>
        </authorList>
    </citation>
    <scope>NUCLEOTIDE SEQUENCE [LARGE SCALE GENOMIC DNA]</scope>
    <source>
        <strain evidence="3">DCEP-RM93F</strain>
        <strain evidence="2">DCEP-RM93M</strain>
    </source>
</reference>
<gene>
    <name evidence="2" type="ORF">M513_03376</name>
    <name evidence="3" type="ORF">M514_03376</name>
</gene>
<name>A0A085NEZ4_9BILA</name>
<accession>A0A085NEZ4</accession>
<dbReference type="AlphaFoldDB" id="A0A085NEZ4"/>
<sequence length="95" mass="10897">MKEFYMNVRRDLPKKEIANVPQTFRQGMMIKLDSFEHCYVSAKKHLMLYSEVSIKYGICAKEEQNTGASSARASDRSFNCNPTDGSRLILGRDDQ</sequence>
<dbReference type="EMBL" id="KL367508">
    <property type="protein sequence ID" value="KFD68040.1"/>
    <property type="molecule type" value="Genomic_DNA"/>
</dbReference>
<evidence type="ECO:0000256" key="1">
    <source>
        <dbReference type="SAM" id="MobiDB-lite"/>
    </source>
</evidence>
<evidence type="ECO:0000313" key="4">
    <source>
        <dbReference type="Proteomes" id="UP000030764"/>
    </source>
</evidence>
<dbReference type="Proteomes" id="UP000030758">
    <property type="component" value="Unassembled WGS sequence"/>
</dbReference>
<protein>
    <submittedName>
        <fullName evidence="3">Uncharacterized protein</fullName>
    </submittedName>
</protein>
<dbReference type="EMBL" id="KL363198">
    <property type="protein sequence ID" value="KFD55628.1"/>
    <property type="molecule type" value="Genomic_DNA"/>
</dbReference>
<organism evidence="3">
    <name type="scientific">Trichuris suis</name>
    <name type="common">pig whipworm</name>
    <dbReference type="NCBI Taxonomy" id="68888"/>
    <lineage>
        <taxon>Eukaryota</taxon>
        <taxon>Metazoa</taxon>
        <taxon>Ecdysozoa</taxon>
        <taxon>Nematoda</taxon>
        <taxon>Enoplea</taxon>
        <taxon>Dorylaimia</taxon>
        <taxon>Trichinellida</taxon>
        <taxon>Trichuridae</taxon>
        <taxon>Trichuris</taxon>
    </lineage>
</organism>
<proteinExistence type="predicted"/>
<keyword evidence="4" id="KW-1185">Reference proteome</keyword>
<dbReference type="Proteomes" id="UP000030764">
    <property type="component" value="Unassembled WGS sequence"/>
</dbReference>
<feature type="region of interest" description="Disordered" evidence="1">
    <location>
        <begin position="68"/>
        <end position="95"/>
    </location>
</feature>
<evidence type="ECO:0000313" key="3">
    <source>
        <dbReference type="EMBL" id="KFD68040.1"/>
    </source>
</evidence>
<feature type="compositionally biased region" description="Polar residues" evidence="1">
    <location>
        <begin position="68"/>
        <end position="84"/>
    </location>
</feature>
<evidence type="ECO:0000313" key="2">
    <source>
        <dbReference type="EMBL" id="KFD55628.1"/>
    </source>
</evidence>